<dbReference type="InterPro" id="IPR015260">
    <property type="entry name" value="Syntaxin-6/10/61_N"/>
</dbReference>
<comment type="subcellular location">
    <subcellularLocation>
        <location evidence="2">Endomembrane system</location>
        <topology evidence="2">Single-pass type IV membrane protein</topology>
    </subcellularLocation>
</comment>
<protein>
    <recommendedName>
        <fullName evidence="4">Syntaxin 6/10/61 N-terminal domain-containing protein</fullName>
    </recommendedName>
</protein>
<dbReference type="EMBL" id="WHWC01000011">
    <property type="protein sequence ID" value="KAG8374127.1"/>
    <property type="molecule type" value="Genomic_DNA"/>
</dbReference>
<feature type="transmembrane region" description="Helical" evidence="3">
    <location>
        <begin position="353"/>
        <end position="373"/>
    </location>
</feature>
<dbReference type="AlphaFoldDB" id="A0AAV6X087"/>
<evidence type="ECO:0000259" key="4">
    <source>
        <dbReference type="Pfam" id="PF09177"/>
    </source>
</evidence>
<keyword evidence="1" id="KW-0813">Transport</keyword>
<reference evidence="5" key="1">
    <citation type="submission" date="2019-10" db="EMBL/GenBank/DDBJ databases">
        <authorList>
            <person name="Zhang R."/>
            <person name="Pan Y."/>
            <person name="Wang J."/>
            <person name="Ma R."/>
            <person name="Yu S."/>
        </authorList>
    </citation>
    <scope>NUCLEOTIDE SEQUENCE</scope>
    <source>
        <strain evidence="5">LA-IB0</strain>
        <tissue evidence="5">Leaf</tissue>
    </source>
</reference>
<dbReference type="SUPFAM" id="SSF47661">
    <property type="entry name" value="t-snare proteins"/>
    <property type="match status" value="1"/>
</dbReference>
<dbReference type="InterPro" id="IPR010989">
    <property type="entry name" value="SNARE"/>
</dbReference>
<proteinExistence type="predicted"/>
<dbReference type="GO" id="GO:0048193">
    <property type="term" value="P:Golgi vesicle transport"/>
    <property type="evidence" value="ECO:0007669"/>
    <property type="project" value="InterPro"/>
</dbReference>
<dbReference type="CDD" id="cd21442">
    <property type="entry name" value="SNARE_NTD_STX6-like"/>
    <property type="match status" value="1"/>
</dbReference>
<comment type="caution">
    <text evidence="5">The sequence shown here is derived from an EMBL/GenBank/DDBJ whole genome shotgun (WGS) entry which is preliminary data.</text>
</comment>
<evidence type="ECO:0000256" key="2">
    <source>
        <dbReference type="ARBA" id="ARBA00046280"/>
    </source>
</evidence>
<dbReference type="Proteomes" id="UP000826271">
    <property type="component" value="Unassembled WGS sequence"/>
</dbReference>
<evidence type="ECO:0000256" key="1">
    <source>
        <dbReference type="ARBA" id="ARBA00022927"/>
    </source>
</evidence>
<dbReference type="Pfam" id="PF09177">
    <property type="entry name" value="STX6_10_61_N"/>
    <property type="match status" value="1"/>
</dbReference>
<keyword evidence="1" id="KW-0653">Protein transport</keyword>
<keyword evidence="3" id="KW-0812">Transmembrane</keyword>
<keyword evidence="3" id="KW-0472">Membrane</keyword>
<dbReference type="PANTHER" id="PTHR34949">
    <property type="entry name" value="OS05G0443700 PROTEIN"/>
    <property type="match status" value="1"/>
</dbReference>
<dbReference type="GO" id="GO:0016020">
    <property type="term" value="C:membrane"/>
    <property type="evidence" value="ECO:0007669"/>
    <property type="project" value="InterPro"/>
</dbReference>
<gene>
    <name evidence="5" type="ORF">BUALT_Bualt11G0098600</name>
</gene>
<name>A0AAV6X087_9LAMI</name>
<accession>A0AAV6X087</accession>
<dbReference type="PANTHER" id="PTHR34949:SF2">
    <property type="entry name" value="OS05G0443700 PROTEIN"/>
    <property type="match status" value="1"/>
</dbReference>
<organism evidence="5 6">
    <name type="scientific">Buddleja alternifolia</name>
    <dbReference type="NCBI Taxonomy" id="168488"/>
    <lineage>
        <taxon>Eukaryota</taxon>
        <taxon>Viridiplantae</taxon>
        <taxon>Streptophyta</taxon>
        <taxon>Embryophyta</taxon>
        <taxon>Tracheophyta</taxon>
        <taxon>Spermatophyta</taxon>
        <taxon>Magnoliopsida</taxon>
        <taxon>eudicotyledons</taxon>
        <taxon>Gunneridae</taxon>
        <taxon>Pentapetalae</taxon>
        <taxon>asterids</taxon>
        <taxon>lamiids</taxon>
        <taxon>Lamiales</taxon>
        <taxon>Scrophulariaceae</taxon>
        <taxon>Buddlejeae</taxon>
        <taxon>Buddleja</taxon>
    </lineage>
</organism>
<dbReference type="Gene3D" id="1.20.58.90">
    <property type="match status" value="1"/>
</dbReference>
<keyword evidence="3" id="KW-1133">Transmembrane helix</keyword>
<dbReference type="GO" id="GO:0012505">
    <property type="term" value="C:endomembrane system"/>
    <property type="evidence" value="ECO:0007669"/>
    <property type="project" value="UniProtKB-SubCell"/>
</dbReference>
<sequence length="388" mass="44117">MVNMDIDSLLGTLSNISLAARTWMESIFRLLLHEQTLVQGDHVDNRVLSSIEYHRRDLATTLETAKWQLEDFERAVNVSAIADKSQVKQNVISRHKQFIGAIKEQIIHVEQSMDTSGGNSLRNMNLSEQDRDGLALFLSGEKPVKHIAYQVSEDNNSLRRFLDPAVPSTSKENIDEQNAGKTTSLNLKEIAYLDHNTELEETFPTKLDLEPSSSVQEANYGRYDEEGTWDLEANEANGKNYVQKNKLRNYYGRMNIFGSLGIFLSIYGSRARRSFTKRLKDGEEQRQPPLCGNVHADMQRYLAQMRSACGCSNFQSSCPQLSAQVMQSRSWIMGYIEKCQRSLHRLQVRHHPILFISAMLLTLLILSKSIGVLRCLGTYICRATLYGE</sequence>
<keyword evidence="6" id="KW-1185">Reference proteome</keyword>
<dbReference type="GO" id="GO:0015031">
    <property type="term" value="P:protein transport"/>
    <property type="evidence" value="ECO:0007669"/>
    <property type="project" value="UniProtKB-KW"/>
</dbReference>
<evidence type="ECO:0000313" key="6">
    <source>
        <dbReference type="Proteomes" id="UP000826271"/>
    </source>
</evidence>
<feature type="domain" description="Syntaxin 6/10/61 N-terminal" evidence="4">
    <location>
        <begin position="45"/>
        <end position="109"/>
    </location>
</feature>
<evidence type="ECO:0000313" key="5">
    <source>
        <dbReference type="EMBL" id="KAG8374127.1"/>
    </source>
</evidence>
<evidence type="ECO:0000256" key="3">
    <source>
        <dbReference type="SAM" id="Phobius"/>
    </source>
</evidence>